<accession>A0A3P6U1B5</accession>
<evidence type="ECO:0000313" key="1">
    <source>
        <dbReference type="EMBL" id="VDK89539.1"/>
    </source>
</evidence>
<sequence>MYRPLGARQKDISTRLIKPTRPDIRIGDVLHLVRNWRSSWDLEGNIAVYDGGIAQYLLVDDRSHDIFFASLILEKRSLRCRLVRNEPRDILEETNNTFILIDDYGTPNEDRKKIDRLKIILSRKGYMFTDDEYYE</sequence>
<organism evidence="1 2">
    <name type="scientific">Litomosoides sigmodontis</name>
    <name type="common">Filarial nematode worm</name>
    <dbReference type="NCBI Taxonomy" id="42156"/>
    <lineage>
        <taxon>Eukaryota</taxon>
        <taxon>Metazoa</taxon>
        <taxon>Ecdysozoa</taxon>
        <taxon>Nematoda</taxon>
        <taxon>Chromadorea</taxon>
        <taxon>Rhabditida</taxon>
        <taxon>Spirurina</taxon>
        <taxon>Spiruromorpha</taxon>
        <taxon>Filarioidea</taxon>
        <taxon>Onchocercidae</taxon>
        <taxon>Litomosoides</taxon>
    </lineage>
</organism>
<dbReference type="Proteomes" id="UP000277928">
    <property type="component" value="Unassembled WGS sequence"/>
</dbReference>
<dbReference type="AlphaFoldDB" id="A0A3P6U1B5"/>
<evidence type="ECO:0000313" key="2">
    <source>
        <dbReference type="Proteomes" id="UP000277928"/>
    </source>
</evidence>
<dbReference type="OMA" id="ERWNHDW"/>
<protein>
    <submittedName>
        <fullName evidence="1">Uncharacterized protein</fullName>
    </submittedName>
</protein>
<reference evidence="1 2" key="1">
    <citation type="submission" date="2018-08" db="EMBL/GenBank/DDBJ databases">
        <authorList>
            <person name="Laetsch R D."/>
            <person name="Stevens L."/>
            <person name="Kumar S."/>
            <person name="Blaxter L. M."/>
        </authorList>
    </citation>
    <scope>NUCLEOTIDE SEQUENCE [LARGE SCALE GENOMIC DNA]</scope>
</reference>
<dbReference type="EMBL" id="UYRX01001406">
    <property type="protein sequence ID" value="VDK89539.1"/>
    <property type="molecule type" value="Genomic_DNA"/>
</dbReference>
<dbReference type="OrthoDB" id="5826469at2759"/>
<gene>
    <name evidence="1" type="ORF">NLS_LOCUS9174</name>
</gene>
<keyword evidence="2" id="KW-1185">Reference proteome</keyword>
<name>A0A3P6U1B5_LITSI</name>
<proteinExistence type="predicted"/>